<keyword evidence="1" id="KW-0175">Coiled coil</keyword>
<accession>A0A420DEY4</accession>
<reference evidence="2 3" key="1">
    <citation type="submission" date="2018-09" db="EMBL/GenBank/DDBJ databases">
        <title>Genomic Encyclopedia of Archaeal and Bacterial Type Strains, Phase II (KMG-II): from individual species to whole genera.</title>
        <authorList>
            <person name="Goeker M."/>
        </authorList>
    </citation>
    <scope>NUCLEOTIDE SEQUENCE [LARGE SCALE GENOMIC DNA]</scope>
    <source>
        <strain evidence="2 3">DSM 26283</strain>
    </source>
</reference>
<evidence type="ECO:0000256" key="1">
    <source>
        <dbReference type="SAM" id="Coils"/>
    </source>
</evidence>
<evidence type="ECO:0000313" key="3">
    <source>
        <dbReference type="Proteomes" id="UP000284892"/>
    </source>
</evidence>
<sequence length="282" mass="32397">MNKAFFILCIAIMSQFNSFSQEQLNDYKYIIVPTSYEFLGKKDKFQLNSLTKFLFNKYGYTAFLENEDFPEDLRNNRCLALTAELIKAKGGLLKTKVRFDLFNCDTKLVISSKIGESREKEYSKAYNLALRDAFKTFQEFSYVYKPNEDIISKGSKRIEIVDKGDVKAKEEIERLKKEVEALKAKEKVVKTKPQEVTTEKEIINESVIVTEDGNLLYAQPIKNGFQVIDTEPKKVMILLNSGVPNTFIVKGKDAIVYKKGTLWIYSENTGSNLKSETLNIKF</sequence>
<organism evidence="2 3">
    <name type="scientific">Ichthyenterobacterium magnum</name>
    <dbReference type="NCBI Taxonomy" id="1230530"/>
    <lineage>
        <taxon>Bacteria</taxon>
        <taxon>Pseudomonadati</taxon>
        <taxon>Bacteroidota</taxon>
        <taxon>Flavobacteriia</taxon>
        <taxon>Flavobacteriales</taxon>
        <taxon>Flavobacteriaceae</taxon>
        <taxon>Ichthyenterobacterium</taxon>
    </lineage>
</organism>
<dbReference type="RefSeq" id="WP_120202484.1">
    <property type="nucleotide sequence ID" value="NZ_RAQJ01000006.1"/>
</dbReference>
<dbReference type="OrthoDB" id="1274006at2"/>
<evidence type="ECO:0000313" key="2">
    <source>
        <dbReference type="EMBL" id="RKE90968.1"/>
    </source>
</evidence>
<dbReference type="AlphaFoldDB" id="A0A420DEY4"/>
<keyword evidence="3" id="KW-1185">Reference proteome</keyword>
<dbReference type="Proteomes" id="UP000284892">
    <property type="component" value="Unassembled WGS sequence"/>
</dbReference>
<dbReference type="EMBL" id="RAQJ01000006">
    <property type="protein sequence ID" value="RKE90968.1"/>
    <property type="molecule type" value="Genomic_DNA"/>
</dbReference>
<name>A0A420DEY4_9FLAO</name>
<gene>
    <name evidence="2" type="ORF">BXY80_2558</name>
</gene>
<proteinExistence type="predicted"/>
<comment type="caution">
    <text evidence="2">The sequence shown here is derived from an EMBL/GenBank/DDBJ whole genome shotgun (WGS) entry which is preliminary data.</text>
</comment>
<feature type="coiled-coil region" evidence="1">
    <location>
        <begin position="165"/>
        <end position="192"/>
    </location>
</feature>
<protein>
    <submittedName>
        <fullName evidence="2">Uncharacterized protein</fullName>
    </submittedName>
</protein>